<keyword evidence="1" id="KW-0732">Signal</keyword>
<feature type="chain" id="PRO_5045393008" description="Outer membrane protein beta-barrel domain-containing protein" evidence="1">
    <location>
        <begin position="25"/>
        <end position="280"/>
    </location>
</feature>
<gene>
    <name evidence="2" type="ORF">GCM10023092_00430</name>
</gene>
<dbReference type="EMBL" id="BAABEZ010000001">
    <property type="protein sequence ID" value="GAA4448243.1"/>
    <property type="molecule type" value="Genomic_DNA"/>
</dbReference>
<evidence type="ECO:0000256" key="1">
    <source>
        <dbReference type="SAM" id="SignalP"/>
    </source>
</evidence>
<reference evidence="3" key="1">
    <citation type="journal article" date="2019" name="Int. J. Syst. Evol. Microbiol.">
        <title>The Global Catalogue of Microorganisms (GCM) 10K type strain sequencing project: providing services to taxonomists for standard genome sequencing and annotation.</title>
        <authorList>
            <consortium name="The Broad Institute Genomics Platform"/>
            <consortium name="The Broad Institute Genome Sequencing Center for Infectious Disease"/>
            <person name="Wu L."/>
            <person name="Ma J."/>
        </authorList>
    </citation>
    <scope>NUCLEOTIDE SEQUENCE [LARGE SCALE GENOMIC DNA]</scope>
    <source>
        <strain evidence="3">JCM 31921</strain>
    </source>
</reference>
<comment type="caution">
    <text evidence="2">The sequence shown here is derived from an EMBL/GenBank/DDBJ whole genome shotgun (WGS) entry which is preliminary data.</text>
</comment>
<organism evidence="2 3">
    <name type="scientific">Rurimicrobium arvi</name>
    <dbReference type="NCBI Taxonomy" id="2049916"/>
    <lineage>
        <taxon>Bacteria</taxon>
        <taxon>Pseudomonadati</taxon>
        <taxon>Bacteroidota</taxon>
        <taxon>Chitinophagia</taxon>
        <taxon>Chitinophagales</taxon>
        <taxon>Chitinophagaceae</taxon>
        <taxon>Rurimicrobium</taxon>
    </lineage>
</organism>
<sequence length="280" mass="32445">MKRLQSGIFGVAMLLLVATPDTYAQEGSSQENKGHMYFSWGYNKEWYTKSNIHVKQESLGNDYVFNGILGKDKPGWNTKSIFKQPISIPQYNYRLGYWFDDNWAVELNFDHTKYQVEQEQLLHVTGTVNHQAVDTYLINRGNILWQLNNGANFFLFNIVRRVQIPKMHYRNFNASLLTKAGVGFMVPHVENTIFGRSNNPGFQFGGWDIGAEATLRLTFFRYAYLEYCNKLVYARYSGLQVAEGKARQAFGCYEMILNLGVNFPVKRRHTQPETVKEQSR</sequence>
<keyword evidence="3" id="KW-1185">Reference proteome</keyword>
<evidence type="ECO:0000313" key="2">
    <source>
        <dbReference type="EMBL" id="GAA4448243.1"/>
    </source>
</evidence>
<evidence type="ECO:0000313" key="3">
    <source>
        <dbReference type="Proteomes" id="UP001501410"/>
    </source>
</evidence>
<name>A0ABP8MER2_9BACT</name>
<dbReference type="RefSeq" id="WP_344821474.1">
    <property type="nucleotide sequence ID" value="NZ_BAABEZ010000001.1"/>
</dbReference>
<feature type="signal peptide" evidence="1">
    <location>
        <begin position="1"/>
        <end position="24"/>
    </location>
</feature>
<dbReference type="Proteomes" id="UP001501410">
    <property type="component" value="Unassembled WGS sequence"/>
</dbReference>
<accession>A0ABP8MER2</accession>
<proteinExistence type="predicted"/>
<protein>
    <recommendedName>
        <fullName evidence="4">Outer membrane protein beta-barrel domain-containing protein</fullName>
    </recommendedName>
</protein>
<evidence type="ECO:0008006" key="4">
    <source>
        <dbReference type="Google" id="ProtNLM"/>
    </source>
</evidence>